<comment type="caution">
    <text evidence="3">The sequence shown here is derived from an EMBL/GenBank/DDBJ whole genome shotgun (WGS) entry which is preliminary data.</text>
</comment>
<organism evidence="3 4">
    <name type="scientific">Knufia fluminis</name>
    <dbReference type="NCBI Taxonomy" id="191047"/>
    <lineage>
        <taxon>Eukaryota</taxon>
        <taxon>Fungi</taxon>
        <taxon>Dikarya</taxon>
        <taxon>Ascomycota</taxon>
        <taxon>Pezizomycotina</taxon>
        <taxon>Eurotiomycetes</taxon>
        <taxon>Chaetothyriomycetidae</taxon>
        <taxon>Chaetothyriales</taxon>
        <taxon>Trichomeriaceae</taxon>
        <taxon>Knufia</taxon>
    </lineage>
</organism>
<dbReference type="InterPro" id="IPR002575">
    <property type="entry name" value="Aminoglycoside_PTrfase"/>
</dbReference>
<protein>
    <recommendedName>
        <fullName evidence="2">Aminoglycoside phosphotransferase domain-containing protein</fullName>
    </recommendedName>
</protein>
<dbReference type="Pfam" id="PF01636">
    <property type="entry name" value="APH"/>
    <property type="match status" value="1"/>
</dbReference>
<reference evidence="3 4" key="1">
    <citation type="submission" date="2022-12" db="EMBL/GenBank/DDBJ databases">
        <title>Genomic features and morphological characterization of a novel Knufia sp. strain isolated from spacecraft assembly facility.</title>
        <authorList>
            <person name="Teixeira M."/>
            <person name="Chander A.M."/>
            <person name="Stajich J.E."/>
            <person name="Venkateswaran K."/>
        </authorList>
    </citation>
    <scope>NUCLEOTIDE SEQUENCE [LARGE SCALE GENOMIC DNA]</scope>
    <source>
        <strain evidence="3 4">FJI-L2-BK-P2</strain>
    </source>
</reference>
<evidence type="ECO:0000259" key="2">
    <source>
        <dbReference type="Pfam" id="PF01636"/>
    </source>
</evidence>
<dbReference type="SUPFAM" id="SSF56112">
    <property type="entry name" value="Protein kinase-like (PK-like)"/>
    <property type="match status" value="1"/>
</dbReference>
<dbReference type="PANTHER" id="PTHR21310:SF51">
    <property type="entry name" value="AMINOGLYCOSIDE PHOSPHOTRANSFERASE DOMAIN-CONTAINING PROTEIN"/>
    <property type="match status" value="1"/>
</dbReference>
<dbReference type="PANTHER" id="PTHR21310">
    <property type="entry name" value="AMINOGLYCOSIDE PHOSPHOTRANSFERASE-RELATED-RELATED"/>
    <property type="match status" value="1"/>
</dbReference>
<feature type="compositionally biased region" description="Basic and acidic residues" evidence="1">
    <location>
        <begin position="112"/>
        <end position="127"/>
    </location>
</feature>
<dbReference type="EMBL" id="JAKLMC020000049">
    <property type="protein sequence ID" value="KAK5948363.1"/>
    <property type="molecule type" value="Genomic_DNA"/>
</dbReference>
<evidence type="ECO:0000256" key="1">
    <source>
        <dbReference type="SAM" id="MobiDB-lite"/>
    </source>
</evidence>
<feature type="compositionally biased region" description="Acidic residues" evidence="1">
    <location>
        <begin position="136"/>
        <end position="145"/>
    </location>
</feature>
<gene>
    <name evidence="3" type="ORF">OHC33_010674</name>
</gene>
<dbReference type="Proteomes" id="UP001316803">
    <property type="component" value="Unassembled WGS sequence"/>
</dbReference>
<dbReference type="InterPro" id="IPR051678">
    <property type="entry name" value="AGP_Transferase"/>
</dbReference>
<feature type="compositionally biased region" description="Acidic residues" evidence="1">
    <location>
        <begin position="234"/>
        <end position="252"/>
    </location>
</feature>
<feature type="region of interest" description="Disordered" evidence="1">
    <location>
        <begin position="26"/>
        <end position="150"/>
    </location>
</feature>
<name>A0AAN8E8U2_9EURO</name>
<feature type="domain" description="Aminoglycoside phosphotransferase" evidence="2">
    <location>
        <begin position="301"/>
        <end position="539"/>
    </location>
</feature>
<evidence type="ECO:0000313" key="4">
    <source>
        <dbReference type="Proteomes" id="UP001316803"/>
    </source>
</evidence>
<feature type="region of interest" description="Disordered" evidence="1">
    <location>
        <begin position="209"/>
        <end position="255"/>
    </location>
</feature>
<keyword evidence="4" id="KW-1185">Reference proteome</keyword>
<feature type="compositionally biased region" description="Polar residues" evidence="1">
    <location>
        <begin position="65"/>
        <end position="74"/>
    </location>
</feature>
<sequence>MSGTRISTLGDRFGLGKLKKFSTQHFPLLKLGKKRSHSPDDLSARKKIRKVPQQKKEDKEGVVAQTPSQTAKTGKTNDDTPSKIGVQAKDSDKESALSTGHQGADIANRCYGAREPHAGVDNGHDKTLPGNSEASGGDEQEDEQNEAQNFDNIELSYDNDVNDETEVYVEEDAFDEDGVYDDEVYDEDGTYGENGVYPEEAELRSAYDNNADLDDGSSLGLGETLQGVHHEAEAENDEETYSEHESEDEDGSPLDQFEPVLQNLRLTSLKTVALNLRQRLQLEAGESMSTACEVYDEPTCGSYNLVYFIIFDDGVHWVAKIPGYGAAPSPLQKEKMDCEYRTMRFMRSTTFKLPDVFCWDTSPDTIGAAFGLMSFVPGRSLWDRWQDEEFDQAKCLTAVASVATEMAKLYCVQFSKTGMLRFDGDRVIGVDYEIEYQTTSDAPWGDTRKLGPFESTSDWIRKDIRDVSKRVGLLTHYLRRSENSDIQVKKMLETIPRYMRDAPLSLCVADPDFQNIFVDENGEVTGFIDLDNVRVAPVMVGSAAYPPFITRDRNPGKYMDEVTELGFYHPHGGMDADRNYRQHYAASFKAALPEGTIYDPRWTELSHHVCMLECASTAYAIPRVHILDEMAKDAYRYVYGQAAIDGGHQSLVHQDTWSPQNMIRMYRFKRTIAKGLWISEATSGAAVLNVATQGFQSSGPPVPIFSSAPQVSQATGPPEPVFSSSQQEHERASVLVHIYRSVSALLSPFRALKCSRRTWHENETCPTTPMHGDEAPLMASEAQSGTTLANGVCTGHPSQESKKQSPLKVTFKKLRTTAAEILGRCSRFVHQIDT</sequence>
<evidence type="ECO:0000313" key="3">
    <source>
        <dbReference type="EMBL" id="KAK5948363.1"/>
    </source>
</evidence>
<accession>A0AAN8E8U2</accession>
<dbReference type="Gene3D" id="3.30.200.20">
    <property type="entry name" value="Phosphorylase Kinase, domain 1"/>
    <property type="match status" value="1"/>
</dbReference>
<dbReference type="InterPro" id="IPR011009">
    <property type="entry name" value="Kinase-like_dom_sf"/>
</dbReference>
<proteinExistence type="predicted"/>
<dbReference type="AlphaFoldDB" id="A0AAN8E8U2"/>